<dbReference type="GO" id="GO:0016810">
    <property type="term" value="F:hydrolase activity, acting on carbon-nitrogen (but not peptide) bonds"/>
    <property type="evidence" value="ECO:0007669"/>
    <property type="project" value="InterPro"/>
</dbReference>
<reference evidence="4" key="1">
    <citation type="journal article" date="2014" name="Int. J. Syst. Evol. Microbiol.">
        <title>Complete genome sequence of Corynebacterium casei LMG S-19264T (=DSM 44701T), isolated from a smear-ripened cheese.</title>
        <authorList>
            <consortium name="US DOE Joint Genome Institute (JGI-PGF)"/>
            <person name="Walter F."/>
            <person name="Albersmeier A."/>
            <person name="Kalinowski J."/>
            <person name="Ruckert C."/>
        </authorList>
    </citation>
    <scope>NUCLEOTIDE SEQUENCE</scope>
    <source>
        <strain evidence="4">CCM 7897</strain>
    </source>
</reference>
<dbReference type="RefSeq" id="WP_188582306.1">
    <property type="nucleotide sequence ID" value="NZ_BMCT01000007.1"/>
</dbReference>
<accession>A0A917FF32</accession>
<proteinExistence type="inferred from homology"/>
<comment type="caution">
    <text evidence="4">The sequence shown here is derived from an EMBL/GenBank/DDBJ whole genome shotgun (WGS) entry which is preliminary data.</text>
</comment>
<keyword evidence="2" id="KW-0378">Hydrolase</keyword>
<protein>
    <submittedName>
        <fullName evidence="4">5-methylthioadenosine/S-adenosylhomocysteine deaminase</fullName>
    </submittedName>
</protein>
<gene>
    <name evidence="4" type="primary">mtaD</name>
    <name evidence="4" type="ORF">GCM10007301_42220</name>
</gene>
<dbReference type="Gene3D" id="3.20.20.140">
    <property type="entry name" value="Metal-dependent hydrolases"/>
    <property type="match status" value="1"/>
</dbReference>
<reference evidence="4" key="2">
    <citation type="submission" date="2020-09" db="EMBL/GenBank/DDBJ databases">
        <authorList>
            <person name="Sun Q."/>
            <person name="Sedlacek I."/>
        </authorList>
    </citation>
    <scope>NUCLEOTIDE SEQUENCE</scope>
    <source>
        <strain evidence="4">CCM 7897</strain>
    </source>
</reference>
<evidence type="ECO:0000259" key="3">
    <source>
        <dbReference type="Pfam" id="PF01979"/>
    </source>
</evidence>
<evidence type="ECO:0000256" key="1">
    <source>
        <dbReference type="ARBA" id="ARBA00006745"/>
    </source>
</evidence>
<comment type="similarity">
    <text evidence="1">Belongs to the metallo-dependent hydrolases superfamily. ATZ/TRZ family.</text>
</comment>
<dbReference type="InterPro" id="IPR006680">
    <property type="entry name" value="Amidohydro-rel"/>
</dbReference>
<dbReference type="Gene3D" id="2.30.40.10">
    <property type="entry name" value="Urease, subunit C, domain 1"/>
    <property type="match status" value="1"/>
</dbReference>
<name>A0A917FF32_9HYPH</name>
<feature type="domain" description="Amidohydrolase-related" evidence="3">
    <location>
        <begin position="64"/>
        <end position="414"/>
    </location>
</feature>
<keyword evidence="5" id="KW-1185">Reference proteome</keyword>
<organism evidence="4 5">
    <name type="scientific">Azorhizobium oxalatiphilum</name>
    <dbReference type="NCBI Taxonomy" id="980631"/>
    <lineage>
        <taxon>Bacteria</taxon>
        <taxon>Pseudomonadati</taxon>
        <taxon>Pseudomonadota</taxon>
        <taxon>Alphaproteobacteria</taxon>
        <taxon>Hyphomicrobiales</taxon>
        <taxon>Xanthobacteraceae</taxon>
        <taxon>Azorhizobium</taxon>
    </lineage>
</organism>
<evidence type="ECO:0000313" key="5">
    <source>
        <dbReference type="Proteomes" id="UP000606044"/>
    </source>
</evidence>
<dbReference type="Proteomes" id="UP000606044">
    <property type="component" value="Unassembled WGS sequence"/>
</dbReference>
<dbReference type="SUPFAM" id="SSF51556">
    <property type="entry name" value="Metallo-dependent hydrolases"/>
    <property type="match status" value="1"/>
</dbReference>
<evidence type="ECO:0000256" key="2">
    <source>
        <dbReference type="ARBA" id="ARBA00022801"/>
    </source>
</evidence>
<dbReference type="InterPro" id="IPR011059">
    <property type="entry name" value="Metal-dep_hydrolase_composite"/>
</dbReference>
<sequence>MTAPIPCDLLVRARAALVLDVEGTVLSDIAIAVTDGRIVRIGPAAEVEAAHAPARTVGSSHHLAMPGLVNTHNHTPIMVVRGMIEDVGFAPAYTPGVPQGDMIGEEETYLLARLGLYEMLRFGSTTVVDFYRHPKALARAAEEIGLRSFVGGRIMDADTAALARREWKANPAAGERTLAEAMEVVTTYAGRPGLITPVLGPHAPDTCSPGLLRQVAEIADKDGIILHTHLHQSPMEVEIVAARDGKRPVELMDEVGLLGPRLIAGHCIHMSEADMALFGARKGVVAHVPVGNAAHGSVAHTRALEQAGARITIATDTKSGDMFEAMRMAIAGTRIRGCGFTVSSHDVLRWATHDGAASLGLAGEVGVLKEGAKADIVLLDTNAPNLAPLLDGPGLVVHSANGGNVDTVVVDGRVLLEGGRPTLFDGDEVIRSAQAVSRRLWEQAGRTPAIRA</sequence>
<dbReference type="PANTHER" id="PTHR43794">
    <property type="entry name" value="AMINOHYDROLASE SSNA-RELATED"/>
    <property type="match status" value="1"/>
</dbReference>
<evidence type="ECO:0000313" key="4">
    <source>
        <dbReference type="EMBL" id="GGF77833.1"/>
    </source>
</evidence>
<dbReference type="SUPFAM" id="SSF51338">
    <property type="entry name" value="Composite domain of metallo-dependent hydrolases"/>
    <property type="match status" value="1"/>
</dbReference>
<dbReference type="Pfam" id="PF01979">
    <property type="entry name" value="Amidohydro_1"/>
    <property type="match status" value="1"/>
</dbReference>
<dbReference type="InterPro" id="IPR050287">
    <property type="entry name" value="MTA/SAH_deaminase"/>
</dbReference>
<dbReference type="PANTHER" id="PTHR43794:SF11">
    <property type="entry name" value="AMIDOHYDROLASE-RELATED DOMAIN-CONTAINING PROTEIN"/>
    <property type="match status" value="1"/>
</dbReference>
<dbReference type="EMBL" id="BMCT01000007">
    <property type="protein sequence ID" value="GGF77833.1"/>
    <property type="molecule type" value="Genomic_DNA"/>
</dbReference>
<dbReference type="InterPro" id="IPR032466">
    <property type="entry name" value="Metal_Hydrolase"/>
</dbReference>
<dbReference type="AlphaFoldDB" id="A0A917FF32"/>